<organism evidence="2 3">
    <name type="scientific">Microvirga puerhi</name>
    <dbReference type="NCBI Taxonomy" id="2876078"/>
    <lineage>
        <taxon>Bacteria</taxon>
        <taxon>Pseudomonadati</taxon>
        <taxon>Pseudomonadota</taxon>
        <taxon>Alphaproteobacteria</taxon>
        <taxon>Hyphomicrobiales</taxon>
        <taxon>Methylobacteriaceae</taxon>
        <taxon>Microvirga</taxon>
    </lineage>
</organism>
<dbReference type="SMART" id="SM00347">
    <property type="entry name" value="HTH_MARR"/>
    <property type="match status" value="1"/>
</dbReference>
<reference evidence="2 3" key="1">
    <citation type="submission" date="2021-09" db="EMBL/GenBank/DDBJ databases">
        <title>The complete genome sequence of a new microorganism.</title>
        <authorList>
            <person name="Zi Z."/>
        </authorList>
    </citation>
    <scope>NUCLEOTIDE SEQUENCE [LARGE SCALE GENOMIC DNA]</scope>
    <source>
        <strain evidence="2 3">WGZ8</strain>
    </source>
</reference>
<gene>
    <name evidence="2" type="ORF">K9B37_20655</name>
</gene>
<dbReference type="Proteomes" id="UP000704176">
    <property type="component" value="Unassembled WGS sequence"/>
</dbReference>
<dbReference type="InterPro" id="IPR052526">
    <property type="entry name" value="HTH-type_Bedaq_tolerance"/>
</dbReference>
<dbReference type="PROSITE" id="PS50995">
    <property type="entry name" value="HTH_MARR_2"/>
    <property type="match status" value="1"/>
</dbReference>
<dbReference type="InterPro" id="IPR000835">
    <property type="entry name" value="HTH_MarR-typ"/>
</dbReference>
<protein>
    <submittedName>
        <fullName evidence="2">MarR family transcriptional regulator</fullName>
    </submittedName>
</protein>
<accession>A0ABS7VT07</accession>
<dbReference type="Pfam" id="PF01047">
    <property type="entry name" value="MarR"/>
    <property type="match status" value="1"/>
</dbReference>
<dbReference type="SUPFAM" id="SSF46785">
    <property type="entry name" value="Winged helix' DNA-binding domain"/>
    <property type="match status" value="1"/>
</dbReference>
<evidence type="ECO:0000313" key="3">
    <source>
        <dbReference type="Proteomes" id="UP000704176"/>
    </source>
</evidence>
<evidence type="ECO:0000313" key="2">
    <source>
        <dbReference type="EMBL" id="MBZ6078674.1"/>
    </source>
</evidence>
<sequence>MANDIDIASLAAELRALISRLKRRLREQGSVGDLTPSQIAALRRLDRDGPATVSNLARAEGVRPQSMGVTVAALEAAGLVAGAPDPNDGRQTLISTTPLCVEKLARGRAARQDWLARQIVNLSSEEQAQLAAAADILRRISES</sequence>
<dbReference type="Gene3D" id="1.10.10.10">
    <property type="entry name" value="Winged helix-like DNA-binding domain superfamily/Winged helix DNA-binding domain"/>
    <property type="match status" value="1"/>
</dbReference>
<evidence type="ECO:0000259" key="1">
    <source>
        <dbReference type="PROSITE" id="PS50995"/>
    </source>
</evidence>
<dbReference type="PANTHER" id="PTHR39515">
    <property type="entry name" value="CONSERVED PROTEIN"/>
    <property type="match status" value="1"/>
</dbReference>
<keyword evidence="3" id="KW-1185">Reference proteome</keyword>
<dbReference type="PANTHER" id="PTHR39515:SF2">
    <property type="entry name" value="HTH-TYPE TRANSCRIPTIONAL REGULATOR RV0880"/>
    <property type="match status" value="1"/>
</dbReference>
<comment type="caution">
    <text evidence="2">The sequence shown here is derived from an EMBL/GenBank/DDBJ whole genome shotgun (WGS) entry which is preliminary data.</text>
</comment>
<feature type="domain" description="HTH marR-type" evidence="1">
    <location>
        <begin position="7"/>
        <end position="142"/>
    </location>
</feature>
<proteinExistence type="predicted"/>
<dbReference type="InterPro" id="IPR036388">
    <property type="entry name" value="WH-like_DNA-bd_sf"/>
</dbReference>
<name>A0ABS7VT07_9HYPH</name>
<dbReference type="RefSeq" id="WP_224315424.1">
    <property type="nucleotide sequence ID" value="NZ_JAIRBM010000021.1"/>
</dbReference>
<dbReference type="InterPro" id="IPR036390">
    <property type="entry name" value="WH_DNA-bd_sf"/>
</dbReference>
<dbReference type="EMBL" id="JAIRBM010000021">
    <property type="protein sequence ID" value="MBZ6078674.1"/>
    <property type="molecule type" value="Genomic_DNA"/>
</dbReference>